<feature type="compositionally biased region" description="Gly residues" evidence="19">
    <location>
        <begin position="412"/>
        <end position="423"/>
    </location>
</feature>
<keyword evidence="6" id="KW-0963">Cytoplasm</keyword>
<evidence type="ECO:0000256" key="17">
    <source>
        <dbReference type="ARBA" id="ARBA00056269"/>
    </source>
</evidence>
<evidence type="ECO:0000256" key="11">
    <source>
        <dbReference type="ARBA" id="ARBA00023036"/>
    </source>
</evidence>
<organism evidence="21 22">
    <name type="scientific">Zalophus californianus</name>
    <name type="common">California sealion</name>
    <dbReference type="NCBI Taxonomy" id="9704"/>
    <lineage>
        <taxon>Eukaryota</taxon>
        <taxon>Metazoa</taxon>
        <taxon>Chordata</taxon>
        <taxon>Craniata</taxon>
        <taxon>Vertebrata</taxon>
        <taxon>Euteleostomi</taxon>
        <taxon>Mammalia</taxon>
        <taxon>Eutheria</taxon>
        <taxon>Laurasiatheria</taxon>
        <taxon>Carnivora</taxon>
        <taxon>Caniformia</taxon>
        <taxon>Pinnipedia</taxon>
        <taxon>Otariidae</taxon>
        <taxon>Zalophus</taxon>
    </lineage>
</organism>
<gene>
    <name evidence="22" type="primary">ENAH</name>
</gene>
<dbReference type="Gene3D" id="2.30.29.30">
    <property type="entry name" value="Pleckstrin-homology domain (PH domain)/Phosphotyrosine-binding domain (PTB)"/>
    <property type="match status" value="1"/>
</dbReference>
<dbReference type="PANTHER" id="PTHR11202">
    <property type="entry name" value="SPROUTY-RELATED, EVH1 DOMAIN-CONTAINING PROTEIN FAMILY MEMBER"/>
    <property type="match status" value="1"/>
</dbReference>
<evidence type="ECO:0000256" key="7">
    <source>
        <dbReference type="ARBA" id="ARBA00022553"/>
    </source>
</evidence>
<dbReference type="GO" id="GO:0005856">
    <property type="term" value="C:cytoskeleton"/>
    <property type="evidence" value="ECO:0007669"/>
    <property type="project" value="UniProtKB-SubCell"/>
</dbReference>
<keyword evidence="7" id="KW-0597">Phosphoprotein</keyword>
<dbReference type="InterPro" id="IPR011993">
    <property type="entry name" value="PH-like_dom_sf"/>
</dbReference>
<dbReference type="GO" id="GO:0005829">
    <property type="term" value="C:cytosol"/>
    <property type="evidence" value="ECO:0007669"/>
    <property type="project" value="UniProtKB-ARBA"/>
</dbReference>
<evidence type="ECO:0000256" key="5">
    <source>
        <dbReference type="ARBA" id="ARBA00009785"/>
    </source>
</evidence>
<evidence type="ECO:0000256" key="3">
    <source>
        <dbReference type="ARBA" id="ARBA00004486"/>
    </source>
</evidence>
<feature type="compositionally biased region" description="Basic and acidic residues" evidence="19">
    <location>
        <begin position="214"/>
        <end position="285"/>
    </location>
</feature>
<evidence type="ECO:0000256" key="19">
    <source>
        <dbReference type="SAM" id="MobiDB-lite"/>
    </source>
</evidence>
<dbReference type="FunFam" id="2.30.29.30:FF:000047">
    <property type="entry name" value="vasodilator-stimulated phosphoprotein isoform X2"/>
    <property type="match status" value="1"/>
</dbReference>
<dbReference type="SMART" id="SM00461">
    <property type="entry name" value="WH1"/>
    <property type="match status" value="1"/>
</dbReference>
<dbReference type="Pfam" id="PF08776">
    <property type="entry name" value="VASP_tetra"/>
    <property type="match status" value="1"/>
</dbReference>
<dbReference type="Pfam" id="PF00568">
    <property type="entry name" value="WH1"/>
    <property type="match status" value="1"/>
</dbReference>
<reference evidence="22" key="1">
    <citation type="submission" date="2025-08" db="UniProtKB">
        <authorList>
            <consortium name="RefSeq"/>
        </authorList>
    </citation>
    <scope>IDENTIFICATION</scope>
    <source>
        <tissue evidence="22">Blood</tissue>
    </source>
</reference>
<evidence type="ECO:0000256" key="14">
    <source>
        <dbReference type="ARBA" id="ARBA00023212"/>
    </source>
</evidence>
<evidence type="ECO:0000313" key="22">
    <source>
        <dbReference type="RefSeq" id="XP_035578174.1"/>
    </source>
</evidence>
<evidence type="ECO:0000259" key="20">
    <source>
        <dbReference type="PROSITE" id="PS50229"/>
    </source>
</evidence>
<keyword evidence="9" id="KW-0965">Cell junction</keyword>
<dbReference type="GO" id="GO:0005925">
    <property type="term" value="C:focal adhesion"/>
    <property type="evidence" value="ECO:0007669"/>
    <property type="project" value="UniProtKB-SubCell"/>
</dbReference>
<feature type="region of interest" description="Disordered" evidence="19">
    <location>
        <begin position="380"/>
        <end position="512"/>
    </location>
</feature>
<dbReference type="InterPro" id="IPR038023">
    <property type="entry name" value="VASP_sf"/>
</dbReference>
<proteinExistence type="inferred from homology"/>
<dbReference type="PRINTS" id="PR01217">
    <property type="entry name" value="PRICHEXTENSN"/>
</dbReference>
<feature type="compositionally biased region" description="Polar residues" evidence="19">
    <location>
        <begin position="479"/>
        <end position="489"/>
    </location>
</feature>
<comment type="similarity">
    <text evidence="5">Belongs to the Ena/VASP family.</text>
</comment>
<evidence type="ECO:0000256" key="6">
    <source>
        <dbReference type="ARBA" id="ARBA00022490"/>
    </source>
</evidence>
<dbReference type="AlphaFoldDB" id="A0A6P9EXA2"/>
<accession>A0A6P9EXA2</accession>
<dbReference type="CDD" id="cd01207">
    <property type="entry name" value="EVH1_Ena_VASP-like"/>
    <property type="match status" value="1"/>
</dbReference>
<dbReference type="FunFam" id="1.20.5.1160:FF:000003">
    <property type="entry name" value="protein enabled homolog isoform X2"/>
    <property type="match status" value="1"/>
</dbReference>
<dbReference type="GO" id="GO:0008154">
    <property type="term" value="P:actin polymerization or depolymerization"/>
    <property type="evidence" value="ECO:0007669"/>
    <property type="project" value="TreeGrafter"/>
</dbReference>
<protein>
    <recommendedName>
        <fullName evidence="18">Protein enabled homolog</fullName>
    </recommendedName>
</protein>
<evidence type="ECO:0000256" key="10">
    <source>
        <dbReference type="ARBA" id="ARBA00023018"/>
    </source>
</evidence>
<feature type="compositionally biased region" description="Polar residues" evidence="19">
    <location>
        <begin position="497"/>
        <end position="508"/>
    </location>
</feature>
<comment type="function">
    <text evidence="17">Ena/VASP proteins are actin-associated proteins involved in a range of processes dependent on cytoskeleton remodeling and cell polarity such as axon guidance and lamellipodial and filopodial dynamics in migrating cells. ENAH induces the formation of F-actin rich outgrowths in fibroblasts. Acts synergistically with BAIAP2-alpha and downstream of NTN1 to promote filipodia formation.</text>
</comment>
<evidence type="ECO:0000256" key="8">
    <source>
        <dbReference type="ARBA" id="ARBA00022737"/>
    </source>
</evidence>
<dbReference type="InterPro" id="IPR014885">
    <property type="entry name" value="VASP_tetra"/>
</dbReference>
<feature type="region of interest" description="Disordered" evidence="19">
    <location>
        <begin position="214"/>
        <end position="366"/>
    </location>
</feature>
<evidence type="ECO:0000256" key="1">
    <source>
        <dbReference type="ARBA" id="ARBA00004245"/>
    </source>
</evidence>
<evidence type="ECO:0000256" key="2">
    <source>
        <dbReference type="ARBA" id="ARBA00004246"/>
    </source>
</evidence>
<dbReference type="GO" id="GO:0070358">
    <property type="term" value="P:actin polymerization-dependent cell motility"/>
    <property type="evidence" value="ECO:0007669"/>
    <property type="project" value="TreeGrafter"/>
</dbReference>
<dbReference type="GO" id="GO:0003779">
    <property type="term" value="F:actin binding"/>
    <property type="evidence" value="ECO:0007669"/>
    <property type="project" value="UniProtKB-KW"/>
</dbReference>
<dbReference type="SUPFAM" id="SSF50729">
    <property type="entry name" value="PH domain-like"/>
    <property type="match status" value="1"/>
</dbReference>
<dbReference type="GO" id="GO:0007411">
    <property type="term" value="P:axon guidance"/>
    <property type="evidence" value="ECO:0007669"/>
    <property type="project" value="TreeGrafter"/>
</dbReference>
<dbReference type="RefSeq" id="XP_035578174.1">
    <property type="nucleotide sequence ID" value="XM_035722281.1"/>
</dbReference>
<dbReference type="Gene3D" id="1.20.5.1160">
    <property type="entry name" value="Vasodilator-stimulated phosphoprotein"/>
    <property type="match status" value="1"/>
</dbReference>
<keyword evidence="21" id="KW-1185">Reference proteome</keyword>
<evidence type="ECO:0000256" key="16">
    <source>
        <dbReference type="ARBA" id="ARBA00034103"/>
    </source>
</evidence>
<dbReference type="Proteomes" id="UP000515165">
    <property type="component" value="Chromosome 10"/>
</dbReference>
<comment type="subcellular location">
    <subcellularLocation>
        <location evidence="2">Cell junction</location>
        <location evidence="2">Focal adhesion</location>
    </subcellularLocation>
    <subcellularLocation>
        <location evidence="3">Cell projection</location>
        <location evidence="3">Filopodium</location>
    </subcellularLocation>
    <subcellularLocation>
        <location evidence="4">Cell projection</location>
        <location evidence="4">Lamellipodium</location>
    </subcellularLocation>
    <subcellularLocation>
        <location evidence="1">Cytoplasm</location>
        <location evidence="1">Cytoskeleton</location>
    </subcellularLocation>
    <subcellularLocation>
        <location evidence="16">Synapse</location>
    </subcellularLocation>
</comment>
<evidence type="ECO:0000256" key="15">
    <source>
        <dbReference type="ARBA" id="ARBA00023273"/>
    </source>
</evidence>
<dbReference type="InterPro" id="IPR000697">
    <property type="entry name" value="WH1/EVH1_dom"/>
</dbReference>
<feature type="compositionally biased region" description="Pro residues" evidence="19">
    <location>
        <begin position="293"/>
        <end position="353"/>
    </location>
</feature>
<keyword evidence="11" id="KW-0729">SH3-binding</keyword>
<keyword evidence="12" id="KW-0175">Coiled coil</keyword>
<evidence type="ECO:0000313" key="21">
    <source>
        <dbReference type="Proteomes" id="UP000515165"/>
    </source>
</evidence>
<evidence type="ECO:0000256" key="9">
    <source>
        <dbReference type="ARBA" id="ARBA00022949"/>
    </source>
</evidence>
<evidence type="ECO:0000256" key="18">
    <source>
        <dbReference type="ARBA" id="ARBA00072571"/>
    </source>
</evidence>
<feature type="domain" description="WH1" evidence="20">
    <location>
        <begin position="13"/>
        <end position="126"/>
    </location>
</feature>
<sequence>MLCPRNRVASHFQSCVVEQSICQARAAVMVYDDANKKWVPAGGSAGFSRVHIYHHTGNNTFRVVGRKIQDHQVVINCAIPKGLKYNQATQTFHQWRDARQVYGLNFGSKEDANVFASAMMHALEVLNSQETGPTLPRQNSQLPAQVQNGPSQEELEIQRRQLQEQQRQKELERGERGERVERERLERVERERVERVERERVERVERERVERERLEQEQLEREREQRERERQDRLERERLERLDRERLDRERLERLDRERQEQREQRERQERQEQLEWERERERRLSAGVVLGPPAPPPPPPLPTPAPAALPPHPGPPPPPPLPASGPPPPPPPPPLPNQAPPPPPPPPAPPLPASGFFAGSASEDNRPLTGLAAAIAGAKLRKVSRTEDAPLPSGGTTIGVNPASSKSDTGRGNGPLPLGGSGLMEEMSALLARRRRIAEKGSTIETEQKEDKNEDSEPVISKASLTSTPEPTRKPWERTNTMNGSKSPVISRPKSAPSSQPSANGVQTEGLDYDRLKQDILDEMRKELTKLKEELIDAIRQELSKSNSA</sequence>
<dbReference type="GO" id="GO:0005522">
    <property type="term" value="F:profilin binding"/>
    <property type="evidence" value="ECO:0007669"/>
    <property type="project" value="TreeGrafter"/>
</dbReference>
<dbReference type="SUPFAM" id="SSF118370">
    <property type="entry name" value="Vasodilator-stimulated phosphoprotein, VASP, tetramerisation domain"/>
    <property type="match status" value="1"/>
</dbReference>
<keyword evidence="14" id="KW-0206">Cytoskeleton</keyword>
<dbReference type="GO" id="GO:0030027">
    <property type="term" value="C:lamellipodium"/>
    <property type="evidence" value="ECO:0007669"/>
    <property type="project" value="UniProtKB-SubCell"/>
</dbReference>
<feature type="compositionally biased region" description="Polar residues" evidence="19">
    <location>
        <begin position="130"/>
        <end position="151"/>
    </location>
</feature>
<feature type="compositionally biased region" description="Polar residues" evidence="19">
    <location>
        <begin position="395"/>
        <end position="408"/>
    </location>
</feature>
<keyword evidence="8" id="KW-0677">Repeat</keyword>
<dbReference type="CDD" id="cd22185">
    <property type="entry name" value="WH2_hVASP-like"/>
    <property type="match status" value="1"/>
</dbReference>
<evidence type="ECO:0000256" key="13">
    <source>
        <dbReference type="ARBA" id="ARBA00023203"/>
    </source>
</evidence>
<dbReference type="GO" id="GO:0045202">
    <property type="term" value="C:synapse"/>
    <property type="evidence" value="ECO:0007669"/>
    <property type="project" value="UniProtKB-SubCell"/>
</dbReference>
<dbReference type="GeneID" id="113932383"/>
<keyword evidence="10" id="KW-0770">Synapse</keyword>
<keyword evidence="13" id="KW-0009">Actin-binding</keyword>
<dbReference type="GO" id="GO:0030175">
    <property type="term" value="C:filopodium"/>
    <property type="evidence" value="ECO:0007669"/>
    <property type="project" value="UniProtKB-SubCell"/>
</dbReference>
<keyword evidence="15" id="KW-0966">Cell projection</keyword>
<dbReference type="PANTHER" id="PTHR11202:SF1">
    <property type="entry name" value="PROTEIN ENABLED HOMOLOG"/>
    <property type="match status" value="1"/>
</dbReference>
<dbReference type="PROSITE" id="PS50229">
    <property type="entry name" value="WH1"/>
    <property type="match status" value="1"/>
</dbReference>
<evidence type="ECO:0000256" key="12">
    <source>
        <dbReference type="ARBA" id="ARBA00023054"/>
    </source>
</evidence>
<evidence type="ECO:0000256" key="4">
    <source>
        <dbReference type="ARBA" id="ARBA00004510"/>
    </source>
</evidence>
<feature type="region of interest" description="Disordered" evidence="19">
    <location>
        <begin position="130"/>
        <end position="161"/>
    </location>
</feature>
<dbReference type="CTD" id="55740"/>
<dbReference type="GO" id="GO:0017124">
    <property type="term" value="F:SH3 domain binding"/>
    <property type="evidence" value="ECO:0007669"/>
    <property type="project" value="UniProtKB-KW"/>
</dbReference>
<name>A0A6P9EXA2_ZALCA</name>